<feature type="transmembrane region" description="Helical" evidence="6">
    <location>
        <begin position="391"/>
        <end position="410"/>
    </location>
</feature>
<evidence type="ECO:0000256" key="1">
    <source>
        <dbReference type="ARBA" id="ARBA00004651"/>
    </source>
</evidence>
<dbReference type="PANTHER" id="PTHR42770:SF18">
    <property type="entry name" value="ARGININE_AGMATINE ANTIPORTER"/>
    <property type="match status" value="1"/>
</dbReference>
<evidence type="ECO:0000313" key="7">
    <source>
        <dbReference type="EMBL" id="MFB5191955.1"/>
    </source>
</evidence>
<dbReference type="InterPro" id="IPR050367">
    <property type="entry name" value="APC_superfamily"/>
</dbReference>
<dbReference type="RefSeq" id="WP_275475066.1">
    <property type="nucleotide sequence ID" value="NZ_CP162940.1"/>
</dbReference>
<feature type="transmembrane region" description="Helical" evidence="6">
    <location>
        <begin position="127"/>
        <end position="145"/>
    </location>
</feature>
<comment type="subcellular location">
    <subcellularLocation>
        <location evidence="1">Cell membrane</location>
        <topology evidence="1">Multi-pass membrane protein</topology>
    </subcellularLocation>
</comment>
<evidence type="ECO:0000256" key="3">
    <source>
        <dbReference type="ARBA" id="ARBA00022692"/>
    </source>
</evidence>
<keyword evidence="4 6" id="KW-1133">Transmembrane helix</keyword>
<evidence type="ECO:0000256" key="5">
    <source>
        <dbReference type="ARBA" id="ARBA00023136"/>
    </source>
</evidence>
<feature type="transmembrane region" description="Helical" evidence="6">
    <location>
        <begin position="44"/>
        <end position="64"/>
    </location>
</feature>
<dbReference type="Proteomes" id="UP001579974">
    <property type="component" value="Unassembled WGS sequence"/>
</dbReference>
<dbReference type="PIRSF" id="PIRSF006060">
    <property type="entry name" value="AA_transporter"/>
    <property type="match status" value="1"/>
</dbReference>
<keyword evidence="3 6" id="KW-0812">Transmembrane</keyword>
<feature type="transmembrane region" description="Helical" evidence="6">
    <location>
        <begin position="12"/>
        <end position="32"/>
    </location>
</feature>
<name>A0ABV5AJH4_9BACL</name>
<feature type="transmembrane region" description="Helical" evidence="6">
    <location>
        <begin position="157"/>
        <end position="177"/>
    </location>
</feature>
<feature type="transmembrane region" description="Helical" evidence="6">
    <location>
        <begin position="94"/>
        <end position="115"/>
    </location>
</feature>
<proteinExistence type="predicted"/>
<feature type="transmembrane region" description="Helical" evidence="6">
    <location>
        <begin position="271"/>
        <end position="297"/>
    </location>
</feature>
<dbReference type="InterPro" id="IPR002293">
    <property type="entry name" value="AA/rel_permease1"/>
</dbReference>
<comment type="caution">
    <text evidence="7">The sequence shown here is derived from an EMBL/GenBank/DDBJ whole genome shotgun (WGS) entry which is preliminary data.</text>
</comment>
<reference evidence="7 8" key="1">
    <citation type="journal article" date="2024" name="Int. J. Mol. Sci.">
        <title>Exploration of Alicyclobacillus spp. Genome in Search of Antibiotic Resistance.</title>
        <authorList>
            <person name="Bucka-Kolendo J."/>
            <person name="Kiousi D.E."/>
            <person name="Dekowska A."/>
            <person name="Mikolajczuk-Szczyrba A."/>
            <person name="Karadedos D.M."/>
            <person name="Michael P."/>
            <person name="Galanis A."/>
            <person name="Sokolowska B."/>
        </authorList>
    </citation>
    <scope>NUCLEOTIDE SEQUENCE [LARGE SCALE GENOMIC DNA]</scope>
    <source>
        <strain evidence="7 8">KKP 3000</strain>
    </source>
</reference>
<protein>
    <submittedName>
        <fullName evidence="7">Amino acid permease</fullName>
    </submittedName>
</protein>
<dbReference type="Pfam" id="PF13520">
    <property type="entry name" value="AA_permease_2"/>
    <property type="match status" value="1"/>
</dbReference>
<evidence type="ECO:0000256" key="6">
    <source>
        <dbReference type="SAM" id="Phobius"/>
    </source>
</evidence>
<evidence type="ECO:0000256" key="4">
    <source>
        <dbReference type="ARBA" id="ARBA00022989"/>
    </source>
</evidence>
<feature type="transmembrane region" description="Helical" evidence="6">
    <location>
        <begin position="351"/>
        <end position="370"/>
    </location>
</feature>
<feature type="transmembrane region" description="Helical" evidence="6">
    <location>
        <begin position="327"/>
        <end position="345"/>
    </location>
</feature>
<keyword evidence="8" id="KW-1185">Reference proteome</keyword>
<keyword evidence="5 6" id="KW-0472">Membrane</keyword>
<dbReference type="EMBL" id="JBDXSU010000015">
    <property type="protein sequence ID" value="MFB5191955.1"/>
    <property type="molecule type" value="Genomic_DNA"/>
</dbReference>
<dbReference type="PANTHER" id="PTHR42770">
    <property type="entry name" value="AMINO ACID TRANSPORTER-RELATED"/>
    <property type="match status" value="1"/>
</dbReference>
<accession>A0ABV5AJH4</accession>
<organism evidence="7 8">
    <name type="scientific">Alicyclobacillus fastidiosus</name>
    <dbReference type="NCBI Taxonomy" id="392011"/>
    <lineage>
        <taxon>Bacteria</taxon>
        <taxon>Bacillati</taxon>
        <taxon>Bacillota</taxon>
        <taxon>Bacilli</taxon>
        <taxon>Bacillales</taxon>
        <taxon>Alicyclobacillaceae</taxon>
        <taxon>Alicyclobacillus</taxon>
    </lineage>
</organism>
<evidence type="ECO:0000313" key="8">
    <source>
        <dbReference type="Proteomes" id="UP001579974"/>
    </source>
</evidence>
<dbReference type="Gene3D" id="1.20.1740.10">
    <property type="entry name" value="Amino acid/polyamine transporter I"/>
    <property type="match status" value="1"/>
</dbReference>
<feature type="transmembrane region" description="Helical" evidence="6">
    <location>
        <begin position="231"/>
        <end position="251"/>
    </location>
</feature>
<feature type="transmembrane region" description="Helical" evidence="6">
    <location>
        <begin position="416"/>
        <end position="434"/>
    </location>
</feature>
<evidence type="ECO:0000256" key="2">
    <source>
        <dbReference type="ARBA" id="ARBA00022475"/>
    </source>
</evidence>
<gene>
    <name evidence="7" type="ORF">KKP3000_000745</name>
</gene>
<sequence length="455" mass="48706">MVEQKQLKKGIGLLIATALVTGNMMGSGIFMLPATLSQKSGPGAIILAWVLTGLGSIFLALSFAKLGSKYPRTGGPYEFSRRAFGDFTGFLNAWLYWNGSWIGNVAVIIAIASYAGNLIPAIANNHLIGFVFTSAILWIFTAINIMGVRLAGKIQTAITIFEILLFVVFIVVAATHFQAGHLAPLFPSGRGANTISVAASSTLWAFIGLESATVAAGEIRNPEKNIRRSTIIGISIATVMYMAINFFAMGAMDQTHLAKSSAPISDILSEFLGSGIGTAITAAAVISILGTTVGWLLSTARIAFAAGQDGVFPSAFAKVHPKFQTPYMALIIGSALANILLFMNYTKGFNAAFNFVTLLATLSYLPVYAMTAASEIMLMKRVEKKVNVLKFIQISFVPLLGFIYAGWAIYGAGAQTVMYGFLLLLAGIPFYLYMNHKRANTDNYAEQTEKISSVS</sequence>
<feature type="transmembrane region" description="Helical" evidence="6">
    <location>
        <begin position="197"/>
        <end position="219"/>
    </location>
</feature>
<keyword evidence="2" id="KW-1003">Cell membrane</keyword>